<dbReference type="Proteomes" id="UP000814033">
    <property type="component" value="Unassembled WGS sequence"/>
</dbReference>
<protein>
    <submittedName>
        <fullName evidence="1">Uncharacterized protein</fullName>
    </submittedName>
</protein>
<accession>A0ACB8RLF6</accession>
<name>A0ACB8RLF6_9AGAM</name>
<comment type="caution">
    <text evidence="1">The sequence shown here is derived from an EMBL/GenBank/DDBJ whole genome shotgun (WGS) entry which is preliminary data.</text>
</comment>
<proteinExistence type="predicted"/>
<reference evidence="1" key="2">
    <citation type="journal article" date="2022" name="New Phytol.">
        <title>Evolutionary transition to the ectomycorrhizal habit in the genomes of a hyperdiverse lineage of mushroom-forming fungi.</title>
        <authorList>
            <person name="Looney B."/>
            <person name="Miyauchi S."/>
            <person name="Morin E."/>
            <person name="Drula E."/>
            <person name="Courty P.E."/>
            <person name="Kohler A."/>
            <person name="Kuo A."/>
            <person name="LaButti K."/>
            <person name="Pangilinan J."/>
            <person name="Lipzen A."/>
            <person name="Riley R."/>
            <person name="Andreopoulos W."/>
            <person name="He G."/>
            <person name="Johnson J."/>
            <person name="Nolan M."/>
            <person name="Tritt A."/>
            <person name="Barry K.W."/>
            <person name="Grigoriev I.V."/>
            <person name="Nagy L.G."/>
            <person name="Hibbett D."/>
            <person name="Henrissat B."/>
            <person name="Matheny P.B."/>
            <person name="Labbe J."/>
            <person name="Martin F.M."/>
        </authorList>
    </citation>
    <scope>NUCLEOTIDE SEQUENCE</scope>
    <source>
        <strain evidence="1">FP105234-sp</strain>
    </source>
</reference>
<dbReference type="EMBL" id="MU275977">
    <property type="protein sequence ID" value="KAI0044617.1"/>
    <property type="molecule type" value="Genomic_DNA"/>
</dbReference>
<reference evidence="1" key="1">
    <citation type="submission" date="2021-02" db="EMBL/GenBank/DDBJ databases">
        <authorList>
            <consortium name="DOE Joint Genome Institute"/>
            <person name="Ahrendt S."/>
            <person name="Looney B.P."/>
            <person name="Miyauchi S."/>
            <person name="Morin E."/>
            <person name="Drula E."/>
            <person name="Courty P.E."/>
            <person name="Chicoki N."/>
            <person name="Fauchery L."/>
            <person name="Kohler A."/>
            <person name="Kuo A."/>
            <person name="Labutti K."/>
            <person name="Pangilinan J."/>
            <person name="Lipzen A."/>
            <person name="Riley R."/>
            <person name="Andreopoulos W."/>
            <person name="He G."/>
            <person name="Johnson J."/>
            <person name="Barry K.W."/>
            <person name="Grigoriev I.V."/>
            <person name="Nagy L."/>
            <person name="Hibbett D."/>
            <person name="Henrissat B."/>
            <person name="Matheny P.B."/>
            <person name="Labbe J."/>
            <person name="Martin F."/>
        </authorList>
    </citation>
    <scope>NUCLEOTIDE SEQUENCE</scope>
    <source>
        <strain evidence="1">FP105234-sp</strain>
    </source>
</reference>
<evidence type="ECO:0000313" key="1">
    <source>
        <dbReference type="EMBL" id="KAI0044617.1"/>
    </source>
</evidence>
<gene>
    <name evidence="1" type="ORF">FA95DRAFT_1608403</name>
</gene>
<sequence>MYSDVLKELRNIDSLRGSLGFSASVFDLLAETYQLYPDLVDLVQLERGPDVPVLDDKHAAVLNEDVAVREDDIAVLEKEHLDNNDNDLLKEVLHDVIAVLRDDDDNDAVLIAVIKKDIAVLDEDDKRLLYKDDKELLDEDNRKLLDKVVRELLDKDDKDDQEPLDDDAAVLNEDAAVLNDDAAVLDDNAWVLNKDVAAGLDDDETALVNEDVAVVGEDVVLLEEDVAVLDKDDKDDKQLLDKDDKKLPNKDGKEHLDDAAAEVLDEDEKELLASFAVINSILSEAAIDPDANLIDSISSAENKWTTVVKAFPNPTVFVDGSNSDGSPSNSDLPDPDVMIEKADKEVKELLEEVHRSIEMGTLEKVATQRLVQVIPEVIRRAAESRGILNRKLCQSDGLEMRKTAAKDYAHALNIVSYMTWAFCLRHQFDSSSSEGVDGDEQS</sequence>
<organism evidence="1 2">
    <name type="scientific">Auriscalpium vulgare</name>
    <dbReference type="NCBI Taxonomy" id="40419"/>
    <lineage>
        <taxon>Eukaryota</taxon>
        <taxon>Fungi</taxon>
        <taxon>Dikarya</taxon>
        <taxon>Basidiomycota</taxon>
        <taxon>Agaricomycotina</taxon>
        <taxon>Agaricomycetes</taxon>
        <taxon>Russulales</taxon>
        <taxon>Auriscalpiaceae</taxon>
        <taxon>Auriscalpium</taxon>
    </lineage>
</organism>
<evidence type="ECO:0000313" key="2">
    <source>
        <dbReference type="Proteomes" id="UP000814033"/>
    </source>
</evidence>
<keyword evidence="2" id="KW-1185">Reference proteome</keyword>